<sequence length="113" mass="11734">MSTAHVIVTVLAAAMVGFSAGSVFRRAKWVVGPMADYGIPLSWLPWLGTAKAAGAAGLVAGLFIPYVGAAASIALIVYFTGALTFVLRARWYAHVPFPLVYAAPVAAALWLAA</sequence>
<keyword evidence="3 5" id="KW-1133">Transmembrane helix</keyword>
<evidence type="ECO:0000256" key="4">
    <source>
        <dbReference type="ARBA" id="ARBA00023136"/>
    </source>
</evidence>
<feature type="transmembrane region" description="Helical" evidence="5">
    <location>
        <begin position="91"/>
        <end position="112"/>
    </location>
</feature>
<dbReference type="AlphaFoldDB" id="A0A7T4PGA8"/>
<keyword evidence="4 5" id="KW-0472">Membrane</keyword>
<dbReference type="Proteomes" id="UP000596130">
    <property type="component" value="Chromosome"/>
</dbReference>
<dbReference type="Pfam" id="PF13564">
    <property type="entry name" value="DoxX_2"/>
    <property type="match status" value="1"/>
</dbReference>
<gene>
    <name evidence="6" type="ORF">I8755_15955</name>
</gene>
<protein>
    <submittedName>
        <fullName evidence="6">DoxX family protein</fullName>
    </submittedName>
</protein>
<feature type="transmembrane region" description="Helical" evidence="5">
    <location>
        <begin position="49"/>
        <end position="79"/>
    </location>
</feature>
<evidence type="ECO:0000256" key="5">
    <source>
        <dbReference type="SAM" id="Phobius"/>
    </source>
</evidence>
<evidence type="ECO:0000256" key="2">
    <source>
        <dbReference type="ARBA" id="ARBA00022692"/>
    </source>
</evidence>
<evidence type="ECO:0000313" key="6">
    <source>
        <dbReference type="EMBL" id="QQC89746.1"/>
    </source>
</evidence>
<dbReference type="EMBL" id="CP065959">
    <property type="protein sequence ID" value="QQC89746.1"/>
    <property type="molecule type" value="Genomic_DNA"/>
</dbReference>
<proteinExistence type="predicted"/>
<accession>A0A7T4PGA8</accession>
<organism evidence="6 7">
    <name type="scientific">Streptomyces alfalfae</name>
    <dbReference type="NCBI Taxonomy" id="1642299"/>
    <lineage>
        <taxon>Bacteria</taxon>
        <taxon>Bacillati</taxon>
        <taxon>Actinomycetota</taxon>
        <taxon>Actinomycetes</taxon>
        <taxon>Kitasatosporales</taxon>
        <taxon>Streptomycetaceae</taxon>
        <taxon>Streptomyces</taxon>
    </lineage>
</organism>
<reference evidence="6 7" key="1">
    <citation type="submission" date="2020-12" db="EMBL/GenBank/DDBJ databases">
        <title>Identification and biosynthesis of polyene macrolides produced by Streptomyces alfalfae Men-myco-93-63.</title>
        <authorList>
            <person name="Liu D."/>
            <person name="Li Y."/>
            <person name="Liu L."/>
            <person name="Han X."/>
            <person name="Shen F."/>
        </authorList>
    </citation>
    <scope>NUCLEOTIDE SEQUENCE [LARGE SCALE GENOMIC DNA]</scope>
    <source>
        <strain evidence="6 7">Men-myco-93-63</strain>
    </source>
</reference>
<evidence type="ECO:0000256" key="3">
    <source>
        <dbReference type="ARBA" id="ARBA00022989"/>
    </source>
</evidence>
<evidence type="ECO:0000256" key="1">
    <source>
        <dbReference type="ARBA" id="ARBA00004141"/>
    </source>
</evidence>
<evidence type="ECO:0000313" key="7">
    <source>
        <dbReference type="Proteomes" id="UP000596130"/>
    </source>
</evidence>
<comment type="subcellular location">
    <subcellularLocation>
        <location evidence="1">Membrane</location>
        <topology evidence="1">Multi-pass membrane protein</topology>
    </subcellularLocation>
</comment>
<dbReference type="GO" id="GO:0016020">
    <property type="term" value="C:membrane"/>
    <property type="evidence" value="ECO:0007669"/>
    <property type="project" value="UniProtKB-SubCell"/>
</dbReference>
<keyword evidence="2 5" id="KW-0812">Transmembrane</keyword>
<dbReference type="InterPro" id="IPR032808">
    <property type="entry name" value="DoxX"/>
</dbReference>
<name>A0A7T4PGA8_9ACTN</name>
<dbReference type="RefSeq" id="WP_198502839.1">
    <property type="nucleotide sequence ID" value="NZ_CP065959.1"/>
</dbReference>